<evidence type="ECO:0000256" key="5">
    <source>
        <dbReference type="ARBA" id="ARBA00022692"/>
    </source>
</evidence>
<keyword evidence="12" id="KW-1185">Reference proteome</keyword>
<proteinExistence type="inferred from homology"/>
<reference evidence="11" key="1">
    <citation type="journal article" date="2023" name="bioRxiv">
        <title>Scaffold-level genome assemblies of two parasitoid biocontrol wasps reveal the parthenogenesis mechanism and an associated novel virus.</title>
        <authorList>
            <person name="Inwood S."/>
            <person name="Skelly J."/>
            <person name="Guhlin J."/>
            <person name="Harrop T."/>
            <person name="Goldson S."/>
            <person name="Dearden P."/>
        </authorList>
    </citation>
    <scope>NUCLEOTIDE SEQUENCE</scope>
    <source>
        <strain evidence="11">Irish</strain>
        <tissue evidence="11">Whole body</tissue>
    </source>
</reference>
<evidence type="ECO:0000313" key="12">
    <source>
        <dbReference type="Proteomes" id="UP001168990"/>
    </source>
</evidence>
<evidence type="ECO:0000256" key="2">
    <source>
        <dbReference type="ARBA" id="ARBA00008661"/>
    </source>
</evidence>
<name>A0AA39FK38_9HYME</name>
<accession>A0AA39FK38</accession>
<keyword evidence="6" id="KW-0735">Signal-anchor</keyword>
<evidence type="ECO:0000256" key="7">
    <source>
        <dbReference type="ARBA" id="ARBA00022989"/>
    </source>
</evidence>
<dbReference type="Gene3D" id="3.90.550.50">
    <property type="match status" value="1"/>
</dbReference>
<comment type="subcellular location">
    <subcellularLocation>
        <location evidence="9">Endomembrane system</location>
        <topology evidence="9">Single-pass membrane protein</topology>
    </subcellularLocation>
    <subcellularLocation>
        <location evidence="1">Membrane</location>
        <topology evidence="1">Single-pass type II membrane protein</topology>
    </subcellularLocation>
</comment>
<keyword evidence="8" id="KW-0472">Membrane</keyword>
<dbReference type="GO" id="GO:0016020">
    <property type="term" value="C:membrane"/>
    <property type="evidence" value="ECO:0007669"/>
    <property type="project" value="UniProtKB-SubCell"/>
</dbReference>
<protein>
    <recommendedName>
        <fullName evidence="10">Fringe-like glycosyltransferase domain-containing protein</fullName>
    </recommendedName>
</protein>
<dbReference type="InterPro" id="IPR003378">
    <property type="entry name" value="Fringe-like_glycosylTrfase"/>
</dbReference>
<gene>
    <name evidence="11" type="ORF">PV328_008836</name>
</gene>
<evidence type="ECO:0000256" key="3">
    <source>
        <dbReference type="ARBA" id="ARBA00022676"/>
    </source>
</evidence>
<dbReference type="Pfam" id="PF02434">
    <property type="entry name" value="Fringe"/>
    <property type="match status" value="1"/>
</dbReference>
<evidence type="ECO:0000256" key="6">
    <source>
        <dbReference type="ARBA" id="ARBA00022968"/>
    </source>
</evidence>
<sequence length="412" mass="47303">MSLLFPTEKLNSDVEYISSVLDKLEKRWQYGRDIKFVGPQAQIQTSVVVGSGFTTAATNTKMPRGLLTRRGLQALALVLATAYATMLIYQAVVPRQWTDENVVGISGNNLEIDMPEIQRIIADEIAVTPPVATATVAPYSTDLNDVFISVKTTRNYHYSRLPSIISTWFQYAKDQTWFFTDKDDQYFNNLTNGHMINTKCSSTHNREALCCKMSVEFDRFLDSAKKWFCHFDDDNYVNVPRLLKLLDNYNPREDWYLGRPSIPAPLEIMRQHSAESSKRSQKVKFWFATGGAGFCISRALALKMIPVAGGGKFITVGDRIRLPDDVTMGYIIEHLLKKKLTVVEQFHSHLEPMKFLNEETFHEQVSFSYSKGPRDEWNVMKIDGFDVKDDPNRFQSIHCRLFPYESRCLRLR</sequence>
<dbReference type="GO" id="GO:0016757">
    <property type="term" value="F:glycosyltransferase activity"/>
    <property type="evidence" value="ECO:0007669"/>
    <property type="project" value="UniProtKB-KW"/>
</dbReference>
<reference evidence="11" key="2">
    <citation type="submission" date="2023-03" db="EMBL/GenBank/DDBJ databases">
        <authorList>
            <person name="Inwood S.N."/>
            <person name="Skelly J.G."/>
            <person name="Guhlin J."/>
            <person name="Harrop T.W.R."/>
            <person name="Goldson S.G."/>
            <person name="Dearden P.K."/>
        </authorList>
    </citation>
    <scope>NUCLEOTIDE SEQUENCE</scope>
    <source>
        <strain evidence="11">Irish</strain>
        <tissue evidence="11">Whole body</tissue>
    </source>
</reference>
<keyword evidence="5" id="KW-0812">Transmembrane</keyword>
<evidence type="ECO:0000259" key="10">
    <source>
        <dbReference type="Pfam" id="PF02434"/>
    </source>
</evidence>
<evidence type="ECO:0000256" key="9">
    <source>
        <dbReference type="ARBA" id="ARBA00037847"/>
    </source>
</evidence>
<evidence type="ECO:0000313" key="11">
    <source>
        <dbReference type="EMBL" id="KAK0171074.1"/>
    </source>
</evidence>
<dbReference type="Proteomes" id="UP001168990">
    <property type="component" value="Unassembled WGS sequence"/>
</dbReference>
<organism evidence="11 12">
    <name type="scientific">Microctonus aethiopoides</name>
    <dbReference type="NCBI Taxonomy" id="144406"/>
    <lineage>
        <taxon>Eukaryota</taxon>
        <taxon>Metazoa</taxon>
        <taxon>Ecdysozoa</taxon>
        <taxon>Arthropoda</taxon>
        <taxon>Hexapoda</taxon>
        <taxon>Insecta</taxon>
        <taxon>Pterygota</taxon>
        <taxon>Neoptera</taxon>
        <taxon>Endopterygota</taxon>
        <taxon>Hymenoptera</taxon>
        <taxon>Apocrita</taxon>
        <taxon>Ichneumonoidea</taxon>
        <taxon>Braconidae</taxon>
        <taxon>Euphorinae</taxon>
        <taxon>Microctonus</taxon>
    </lineage>
</organism>
<comment type="caution">
    <text evidence="11">The sequence shown here is derived from an EMBL/GenBank/DDBJ whole genome shotgun (WGS) entry which is preliminary data.</text>
</comment>
<evidence type="ECO:0000256" key="1">
    <source>
        <dbReference type="ARBA" id="ARBA00004606"/>
    </source>
</evidence>
<dbReference type="PANTHER" id="PTHR10811">
    <property type="entry name" value="FRINGE-RELATED"/>
    <property type="match status" value="1"/>
</dbReference>
<keyword evidence="7" id="KW-1133">Transmembrane helix</keyword>
<dbReference type="AlphaFoldDB" id="A0AA39FK38"/>
<feature type="domain" description="Fringe-like glycosyltransferase" evidence="10">
    <location>
        <begin position="141"/>
        <end position="393"/>
    </location>
</feature>
<keyword evidence="4" id="KW-0808">Transferase</keyword>
<dbReference type="GO" id="GO:0012505">
    <property type="term" value="C:endomembrane system"/>
    <property type="evidence" value="ECO:0007669"/>
    <property type="project" value="UniProtKB-SubCell"/>
</dbReference>
<evidence type="ECO:0000256" key="8">
    <source>
        <dbReference type="ARBA" id="ARBA00023136"/>
    </source>
</evidence>
<comment type="similarity">
    <text evidence="2">Belongs to the glycosyltransferase 31 family.</text>
</comment>
<dbReference type="EMBL" id="JAQQBS010000003">
    <property type="protein sequence ID" value="KAK0171074.1"/>
    <property type="molecule type" value="Genomic_DNA"/>
</dbReference>
<evidence type="ECO:0000256" key="4">
    <source>
        <dbReference type="ARBA" id="ARBA00022679"/>
    </source>
</evidence>
<keyword evidence="3" id="KW-0328">Glycosyltransferase</keyword>